<evidence type="ECO:0000256" key="7">
    <source>
        <dbReference type="ARBA" id="ARBA00022723"/>
    </source>
</evidence>
<dbReference type="RefSeq" id="WP_200131492.1">
    <property type="nucleotide sequence ID" value="NZ_JAEHOI010000002.1"/>
</dbReference>
<proteinExistence type="inferred from homology"/>
<keyword evidence="6 15" id="KW-0436">Ligase</keyword>
<keyword evidence="11 15" id="KW-0648">Protein biosynthesis</keyword>
<dbReference type="HAMAP" id="MF_02003">
    <property type="entry name" value="Ile_tRNA_synth_type2"/>
    <property type="match status" value="1"/>
</dbReference>
<dbReference type="EC" id="6.1.1.5" evidence="15"/>
<keyword evidence="7 15" id="KW-0479">Metal-binding</keyword>
<keyword evidence="5 15" id="KW-0963">Cytoplasm</keyword>
<keyword evidence="20" id="KW-1185">Reference proteome</keyword>
<dbReference type="FunFam" id="3.40.50.620:FF:000075">
    <property type="entry name" value="Isoleucine--tRNA ligase"/>
    <property type="match status" value="1"/>
</dbReference>
<comment type="cofactor">
    <cofactor evidence="1 15">
        <name>Zn(2+)</name>
        <dbReference type="ChEBI" id="CHEBI:29105"/>
    </cofactor>
</comment>
<dbReference type="CDD" id="cd07961">
    <property type="entry name" value="Anticodon_Ia_Ile_ABEc"/>
    <property type="match status" value="1"/>
</dbReference>
<dbReference type="Gene3D" id="3.40.50.620">
    <property type="entry name" value="HUPs"/>
    <property type="match status" value="2"/>
</dbReference>
<evidence type="ECO:0000256" key="14">
    <source>
        <dbReference type="ARBA" id="ARBA00048359"/>
    </source>
</evidence>
<evidence type="ECO:0000256" key="2">
    <source>
        <dbReference type="ARBA" id="ARBA00004496"/>
    </source>
</evidence>
<evidence type="ECO:0000256" key="1">
    <source>
        <dbReference type="ARBA" id="ARBA00001947"/>
    </source>
</evidence>
<dbReference type="InterPro" id="IPR014729">
    <property type="entry name" value="Rossmann-like_a/b/a_fold"/>
</dbReference>
<dbReference type="SUPFAM" id="SSF52374">
    <property type="entry name" value="Nucleotidylyl transferase"/>
    <property type="match status" value="1"/>
</dbReference>
<dbReference type="GO" id="GO:0004822">
    <property type="term" value="F:isoleucine-tRNA ligase activity"/>
    <property type="evidence" value="ECO:0007669"/>
    <property type="project" value="UniProtKB-UniRule"/>
</dbReference>
<dbReference type="SUPFAM" id="SSF50677">
    <property type="entry name" value="ValRS/IleRS/LeuRS editing domain"/>
    <property type="match status" value="1"/>
</dbReference>
<evidence type="ECO:0000313" key="19">
    <source>
        <dbReference type="EMBL" id="MBK0421330.1"/>
    </source>
</evidence>
<keyword evidence="8 15" id="KW-0547">Nucleotide-binding</keyword>
<sequence>MPYPQQPTGEELTDGVSPSPRFPEIEERVLAFWQRDDTFQESIRCREGAPEWVFNDGPPFANGLPHYGHLLTGYAKDVFPRFQTMRGKKVERRFGWDTHGLPAELEAMKQLGITEKSEIEEMGVAAFNEKARESVLQYTREWRDYVTRQARWVDFENGYKTLDLSYMESVLWAFKQLYEKGLAYEGSRILPYCWRDETPLSNHELRMDDDVYQMRQDPSVTVTFPLTGSLAAELDLEGARALAWTTTPWTLPTNAALAVGPEIEYAVVPAGPAGAADGAAAGEARYVLALELVGNHAKELGYENAAAARDAVERTVIGSSLSGVRYERLFDYFADAEVWGTENAWQILVDDYVSTTDGTGIVHQSPAYGEDDHRLATAAGIPTIVSVDEGGRFVNAVSDVAGELWMDANRPLIRLIRERGRLLREQSYEHSYPHCWRCRNPLIYKAVSSWFVRVTEFKDRLLEVNEQINWVPANVKHGQFGKWLEGARDWSISRNRYWGSPIPVWKSDDPEHPRVDVYGSIAELEADFGELPRNADGEVDLHRPFIDELTRPNPDDPTGRSTMRRIEDVFDVWFDSGSMPFAQAHYPFENREWFDTHQPADFIVEYIGQTRGWFYLQHVLATALFDRPAFTNVISHGIVLGSDGNKMSKSLRNYPDVNEVFDRDGSDAMRWFLMASPVVRGGNLIVTEEGIREGVRQFILPLWNSWYFFSLYANADGTMGEWRTDSSDPLDRYILTKTGQLVREVGAHLEGLDTTSAAESLRAFAEVLTNWYVRRSRDRFWEGTTGEQGRAENRQAFDTLYTVLETVARVAAPMAPLVTEELWRGLTGGRSVHLEEWPDAGLFPDETELVAAMDEVRQITSQALALRKARRLRVRLPLAELTVVTSRPEAIAPFVDILREELNVKSVQLVQQTETSASDHGIVQTLSVNARAAGPRLGKQVQQAIRAAKSGDWSEENGVVTAGGIALEPHEYELTLSAGSGDSADSGPALTLIPGGGFVLLETATTPELEAEGVARDAIRAVQEARKNAGLDVSDRIVLALNADPLLAQALETHRDLIAGETLAEGIAVQATENIDEVLADLPNPGEGVHVSAAPSALGADKAPLVITIDATRAGAR</sequence>
<dbReference type="InterPro" id="IPR023586">
    <property type="entry name" value="Ile-tRNA-ligase_type2"/>
</dbReference>
<dbReference type="GO" id="GO:0005737">
    <property type="term" value="C:cytoplasm"/>
    <property type="evidence" value="ECO:0007669"/>
    <property type="project" value="UniProtKB-SubCell"/>
</dbReference>
<feature type="binding site" evidence="15">
    <location>
        <position position="649"/>
    </location>
    <ligand>
        <name>ATP</name>
        <dbReference type="ChEBI" id="CHEBI:30616"/>
    </ligand>
</feature>
<comment type="similarity">
    <text evidence="3 15">Belongs to the class-I aminoacyl-tRNA synthetase family. IleS type 2 subfamily.</text>
</comment>
<dbReference type="GO" id="GO:0006428">
    <property type="term" value="P:isoleucyl-tRNA aminoacylation"/>
    <property type="evidence" value="ECO:0007669"/>
    <property type="project" value="UniProtKB-UniRule"/>
</dbReference>
<evidence type="ECO:0000256" key="5">
    <source>
        <dbReference type="ARBA" id="ARBA00022490"/>
    </source>
</evidence>
<dbReference type="SUPFAM" id="SSF47323">
    <property type="entry name" value="Anticodon-binding domain of a subclass of class I aminoacyl-tRNA synthetases"/>
    <property type="match status" value="1"/>
</dbReference>
<dbReference type="InterPro" id="IPR033709">
    <property type="entry name" value="Anticodon_Ile_ABEc"/>
</dbReference>
<evidence type="ECO:0000256" key="12">
    <source>
        <dbReference type="ARBA" id="ARBA00023146"/>
    </source>
</evidence>
<dbReference type="FunFam" id="3.40.50.620:FF:000063">
    <property type="entry name" value="Isoleucine--tRNA ligase"/>
    <property type="match status" value="1"/>
</dbReference>
<comment type="function">
    <text evidence="13 15">Catalyzes the attachment of isoleucine to tRNA(Ile). As IleRS can inadvertently accommodate and process structurally similar amino acids such as valine, to avoid such errors it has two additional distinct tRNA(Ile)-dependent editing activities. One activity is designated as 'pretransfer' editing and involves the hydrolysis of activated Val-AMP. The other activity is designated 'posttransfer' editing and involves deacylation of mischarged Val-tRNA(Ile).</text>
</comment>
<dbReference type="InterPro" id="IPR002301">
    <property type="entry name" value="Ile-tRNA-ligase"/>
</dbReference>
<comment type="subunit">
    <text evidence="4 15">Monomer.</text>
</comment>
<dbReference type="Proteomes" id="UP000618733">
    <property type="component" value="Unassembled WGS sequence"/>
</dbReference>
<keyword evidence="12 15" id="KW-0030">Aminoacyl-tRNA synthetase</keyword>
<comment type="subcellular location">
    <subcellularLocation>
        <location evidence="2 15">Cytoplasm</location>
    </subcellularLocation>
</comment>
<dbReference type="Gene3D" id="3.90.740.10">
    <property type="entry name" value="Valyl/Leucyl/Isoleucyl-tRNA synthetase, editing domain"/>
    <property type="match status" value="1"/>
</dbReference>
<evidence type="ECO:0000256" key="15">
    <source>
        <dbReference type="HAMAP-Rule" id="MF_02003"/>
    </source>
</evidence>
<dbReference type="NCBIfam" id="TIGR00392">
    <property type="entry name" value="ileS"/>
    <property type="match status" value="1"/>
</dbReference>
<dbReference type="GO" id="GO:0005524">
    <property type="term" value="F:ATP binding"/>
    <property type="evidence" value="ECO:0007669"/>
    <property type="project" value="UniProtKB-UniRule"/>
</dbReference>
<feature type="short sequence motif" description="'HIGH' region" evidence="15">
    <location>
        <begin position="59"/>
        <end position="69"/>
    </location>
</feature>
<dbReference type="PRINTS" id="PR00984">
    <property type="entry name" value="TRNASYNTHILE"/>
</dbReference>
<comment type="catalytic activity">
    <reaction evidence="14 15">
        <text>tRNA(Ile) + L-isoleucine + ATP = L-isoleucyl-tRNA(Ile) + AMP + diphosphate</text>
        <dbReference type="Rhea" id="RHEA:11060"/>
        <dbReference type="Rhea" id="RHEA-COMP:9666"/>
        <dbReference type="Rhea" id="RHEA-COMP:9695"/>
        <dbReference type="ChEBI" id="CHEBI:30616"/>
        <dbReference type="ChEBI" id="CHEBI:33019"/>
        <dbReference type="ChEBI" id="CHEBI:58045"/>
        <dbReference type="ChEBI" id="CHEBI:78442"/>
        <dbReference type="ChEBI" id="CHEBI:78528"/>
        <dbReference type="ChEBI" id="CHEBI:456215"/>
        <dbReference type="EC" id="6.1.1.5"/>
    </reaction>
</comment>
<evidence type="ECO:0000256" key="4">
    <source>
        <dbReference type="ARBA" id="ARBA00011245"/>
    </source>
</evidence>
<organism evidence="19 20">
    <name type="scientific">Leucobacter edaphi</name>
    <dbReference type="NCBI Taxonomy" id="2796472"/>
    <lineage>
        <taxon>Bacteria</taxon>
        <taxon>Bacillati</taxon>
        <taxon>Actinomycetota</taxon>
        <taxon>Actinomycetes</taxon>
        <taxon>Micrococcales</taxon>
        <taxon>Microbacteriaceae</taxon>
        <taxon>Leucobacter</taxon>
    </lineage>
</organism>
<dbReference type="Pfam" id="PF08264">
    <property type="entry name" value="Anticodon_1"/>
    <property type="match status" value="1"/>
</dbReference>
<comment type="caution">
    <text evidence="19">The sequence shown here is derived from an EMBL/GenBank/DDBJ whole genome shotgun (WGS) entry which is preliminary data.</text>
</comment>
<dbReference type="InterPro" id="IPR009008">
    <property type="entry name" value="Val/Leu/Ile-tRNA-synth_edit"/>
</dbReference>
<protein>
    <recommendedName>
        <fullName evidence="15">Isoleucine--tRNA ligase</fullName>
        <ecNumber evidence="15">6.1.1.5</ecNumber>
    </recommendedName>
    <alternativeName>
        <fullName evidence="15">Isoleucyl-tRNA synthetase</fullName>
        <shortName evidence="15">IleRS</shortName>
    </alternativeName>
</protein>
<evidence type="ECO:0000259" key="17">
    <source>
        <dbReference type="Pfam" id="PF00133"/>
    </source>
</evidence>
<comment type="domain">
    <text evidence="15">IleRS has two distinct active sites: one for aminoacylation and one for editing. The misactivated valine is translocated from the active site to the editing site, which sterically excludes the correctly activated isoleucine. The single editing site contains two valyl binding pockets, one specific for each substrate (Val-AMP or Val-tRNA(Ile)).</text>
</comment>
<dbReference type="EMBL" id="JAEHOI010000002">
    <property type="protein sequence ID" value="MBK0421330.1"/>
    <property type="molecule type" value="Genomic_DNA"/>
</dbReference>
<dbReference type="GO" id="GO:0008270">
    <property type="term" value="F:zinc ion binding"/>
    <property type="evidence" value="ECO:0007669"/>
    <property type="project" value="UniProtKB-UniRule"/>
</dbReference>
<dbReference type="GO" id="GO:0000049">
    <property type="term" value="F:tRNA binding"/>
    <property type="evidence" value="ECO:0007669"/>
    <property type="project" value="InterPro"/>
</dbReference>
<dbReference type="CDD" id="cd00818">
    <property type="entry name" value="IleRS_core"/>
    <property type="match status" value="1"/>
</dbReference>
<feature type="domain" description="Aminoacyl-tRNA synthetase class Ia" evidence="17">
    <location>
        <begin position="29"/>
        <end position="680"/>
    </location>
</feature>
<name>A0A934QCJ2_9MICO</name>
<dbReference type="PANTHER" id="PTHR42780:SF1">
    <property type="entry name" value="ISOLEUCINE--TRNA LIGASE, CYTOPLASMIC"/>
    <property type="match status" value="1"/>
</dbReference>
<evidence type="ECO:0000256" key="11">
    <source>
        <dbReference type="ARBA" id="ARBA00022917"/>
    </source>
</evidence>
<keyword evidence="10 15" id="KW-0067">ATP-binding</keyword>
<reference evidence="19" key="1">
    <citation type="submission" date="2020-12" db="EMBL/GenBank/DDBJ databases">
        <title>Leucobacter sp. CAS2, isolated from Chromium sludge.</title>
        <authorList>
            <person name="Xu Z."/>
        </authorList>
    </citation>
    <scope>NUCLEOTIDE SEQUENCE</scope>
    <source>
        <strain evidence="19">CSA2</strain>
    </source>
</reference>
<dbReference type="InterPro" id="IPR013155">
    <property type="entry name" value="M/V/L/I-tRNA-synth_anticd-bd"/>
</dbReference>
<dbReference type="InterPro" id="IPR009080">
    <property type="entry name" value="tRNAsynth_Ia_anticodon-bd"/>
</dbReference>
<evidence type="ECO:0000256" key="6">
    <source>
        <dbReference type="ARBA" id="ARBA00022598"/>
    </source>
</evidence>
<dbReference type="Pfam" id="PF00133">
    <property type="entry name" value="tRNA-synt_1"/>
    <property type="match status" value="1"/>
</dbReference>
<dbReference type="PROSITE" id="PS00178">
    <property type="entry name" value="AA_TRNA_LIGASE_I"/>
    <property type="match status" value="1"/>
</dbReference>
<feature type="region of interest" description="Disordered" evidence="16">
    <location>
        <begin position="1"/>
        <end position="20"/>
    </location>
</feature>
<dbReference type="GO" id="GO:0002161">
    <property type="term" value="F:aminoacyl-tRNA deacylase activity"/>
    <property type="evidence" value="ECO:0007669"/>
    <property type="project" value="InterPro"/>
</dbReference>
<dbReference type="PANTHER" id="PTHR42780">
    <property type="entry name" value="SOLEUCYL-TRNA SYNTHETASE"/>
    <property type="match status" value="1"/>
</dbReference>
<evidence type="ECO:0000313" key="20">
    <source>
        <dbReference type="Proteomes" id="UP000618733"/>
    </source>
</evidence>
<dbReference type="InterPro" id="IPR002300">
    <property type="entry name" value="aa-tRNA-synth_Ia"/>
</dbReference>
<dbReference type="Gene3D" id="1.10.730.10">
    <property type="entry name" value="Isoleucyl-tRNA Synthetase, Domain 1"/>
    <property type="match status" value="1"/>
</dbReference>
<evidence type="ECO:0000256" key="3">
    <source>
        <dbReference type="ARBA" id="ARBA00007078"/>
    </source>
</evidence>
<accession>A0A934QCJ2</accession>
<gene>
    <name evidence="15" type="primary">ileS</name>
    <name evidence="19" type="ORF">JD292_04490</name>
</gene>
<dbReference type="InterPro" id="IPR001412">
    <property type="entry name" value="aa-tRNA-synth_I_CS"/>
</dbReference>
<evidence type="ECO:0000259" key="18">
    <source>
        <dbReference type="Pfam" id="PF08264"/>
    </source>
</evidence>
<evidence type="ECO:0000256" key="13">
    <source>
        <dbReference type="ARBA" id="ARBA00025217"/>
    </source>
</evidence>
<keyword evidence="9 15" id="KW-0862">Zinc</keyword>
<feature type="short sequence motif" description="'KMSKS' region" evidence="15">
    <location>
        <begin position="646"/>
        <end position="650"/>
    </location>
</feature>
<evidence type="ECO:0000256" key="10">
    <source>
        <dbReference type="ARBA" id="ARBA00022840"/>
    </source>
</evidence>
<dbReference type="AlphaFoldDB" id="A0A934QCJ2"/>
<evidence type="ECO:0000256" key="9">
    <source>
        <dbReference type="ARBA" id="ARBA00022833"/>
    </source>
</evidence>
<evidence type="ECO:0000256" key="8">
    <source>
        <dbReference type="ARBA" id="ARBA00022741"/>
    </source>
</evidence>
<feature type="domain" description="Methionyl/Valyl/Leucyl/Isoleucyl-tRNA synthetase anticodon-binding" evidence="18">
    <location>
        <begin position="731"/>
        <end position="877"/>
    </location>
</feature>
<dbReference type="Pfam" id="PF19302">
    <property type="entry name" value="DUF5915"/>
    <property type="match status" value="1"/>
</dbReference>
<evidence type="ECO:0000256" key="16">
    <source>
        <dbReference type="SAM" id="MobiDB-lite"/>
    </source>
</evidence>